<comment type="caution">
    <text evidence="7">The sequence shown here is derived from an EMBL/GenBank/DDBJ whole genome shotgun (WGS) entry which is preliminary data.</text>
</comment>
<feature type="transmembrane region" description="Helical" evidence="5">
    <location>
        <begin position="262"/>
        <end position="286"/>
    </location>
</feature>
<proteinExistence type="predicted"/>
<sequence>MKNLFGNYVYPVATLAGSIIGVGFLSLPFITLKVGFWPMIFYCAALIPLVVFIHVIFGKICVATPDFKRWPGFVGYYFGSNAKKIMSFLMIAGSFGVLLVYLIIGSQFLTAIFSPIFGGSQVNYLLLYFFFASTLIFFGVKIISKFDFWALVFLVASLVAIFIEGYGKIKLHNILVPFSGQFSNLFLPYGAIMFSLWGTGLIPETEEMVPGRKKSLRKIIIISILIPAVIYLLFIFLILGISGSSTTESALLGLKDFLGGPIISIALFIGVITTFTCFINQGLLLKKVFIYDMGLKEFPAWVLVCWVPLILFFLGFNSFIALISFVGGVLLSIEGILILLMYKKIGGNKIIIYPLAIFFIVGIIYSIVYFVK</sequence>
<dbReference type="GO" id="GO:0016020">
    <property type="term" value="C:membrane"/>
    <property type="evidence" value="ECO:0007669"/>
    <property type="project" value="UniProtKB-SubCell"/>
</dbReference>
<gene>
    <name evidence="7" type="ORF">A3F47_01720</name>
</gene>
<evidence type="ECO:0000256" key="2">
    <source>
        <dbReference type="ARBA" id="ARBA00022692"/>
    </source>
</evidence>
<evidence type="ECO:0000256" key="1">
    <source>
        <dbReference type="ARBA" id="ARBA00004370"/>
    </source>
</evidence>
<feature type="transmembrane region" description="Helical" evidence="5">
    <location>
        <begin position="322"/>
        <end position="342"/>
    </location>
</feature>
<keyword evidence="2 5" id="KW-0812">Transmembrane</keyword>
<comment type="subcellular location">
    <subcellularLocation>
        <location evidence="1">Membrane</location>
    </subcellularLocation>
</comment>
<dbReference type="AlphaFoldDB" id="A0A1G2I3M2"/>
<reference evidence="7 8" key="1">
    <citation type="journal article" date="2016" name="Nat. Commun.">
        <title>Thousands of microbial genomes shed light on interconnected biogeochemical processes in an aquifer system.</title>
        <authorList>
            <person name="Anantharaman K."/>
            <person name="Brown C.T."/>
            <person name="Hug L.A."/>
            <person name="Sharon I."/>
            <person name="Castelle C.J."/>
            <person name="Probst A.J."/>
            <person name="Thomas B.C."/>
            <person name="Singh A."/>
            <person name="Wilkins M.J."/>
            <person name="Karaoz U."/>
            <person name="Brodie E.L."/>
            <person name="Williams K.H."/>
            <person name="Hubbard S.S."/>
            <person name="Banfield J.F."/>
        </authorList>
    </citation>
    <scope>NUCLEOTIDE SEQUENCE [LARGE SCALE GENOMIC DNA]</scope>
</reference>
<feature type="domain" description="Amino acid transporter transmembrane" evidence="6">
    <location>
        <begin position="12"/>
        <end position="330"/>
    </location>
</feature>
<evidence type="ECO:0000256" key="5">
    <source>
        <dbReference type="SAM" id="Phobius"/>
    </source>
</evidence>
<dbReference type="Proteomes" id="UP000179214">
    <property type="component" value="Unassembled WGS sequence"/>
</dbReference>
<evidence type="ECO:0000256" key="4">
    <source>
        <dbReference type="ARBA" id="ARBA00023136"/>
    </source>
</evidence>
<dbReference type="Gene3D" id="1.20.1740.10">
    <property type="entry name" value="Amino acid/polyamine transporter I"/>
    <property type="match status" value="1"/>
</dbReference>
<dbReference type="EMBL" id="MHOV01000034">
    <property type="protein sequence ID" value="OGZ69432.1"/>
    <property type="molecule type" value="Genomic_DNA"/>
</dbReference>
<feature type="transmembrane region" description="Helical" evidence="5">
    <location>
        <begin position="219"/>
        <end position="242"/>
    </location>
</feature>
<evidence type="ECO:0000313" key="7">
    <source>
        <dbReference type="EMBL" id="OGZ69432.1"/>
    </source>
</evidence>
<dbReference type="Pfam" id="PF01490">
    <property type="entry name" value="Aa_trans"/>
    <property type="match status" value="1"/>
</dbReference>
<dbReference type="InterPro" id="IPR013057">
    <property type="entry name" value="AA_transpt_TM"/>
</dbReference>
<keyword evidence="4 5" id="KW-0472">Membrane</keyword>
<feature type="transmembrane region" description="Helical" evidence="5">
    <location>
        <begin position="85"/>
        <end position="104"/>
    </location>
</feature>
<feature type="transmembrane region" description="Helical" evidence="5">
    <location>
        <begin position="148"/>
        <end position="166"/>
    </location>
</feature>
<feature type="transmembrane region" description="Helical" evidence="5">
    <location>
        <begin position="124"/>
        <end position="143"/>
    </location>
</feature>
<feature type="transmembrane region" description="Helical" evidence="5">
    <location>
        <begin position="351"/>
        <end position="371"/>
    </location>
</feature>
<keyword evidence="3 5" id="KW-1133">Transmembrane helix</keyword>
<accession>A0A1G2I3M2</accession>
<evidence type="ECO:0000313" key="8">
    <source>
        <dbReference type="Proteomes" id="UP000179214"/>
    </source>
</evidence>
<organism evidence="7 8">
    <name type="scientific">Candidatus Staskawiczbacteria bacterium RIFCSPHIGHO2_12_FULL_38_11</name>
    <dbReference type="NCBI Taxonomy" id="1802209"/>
    <lineage>
        <taxon>Bacteria</taxon>
        <taxon>Candidatus Staskawicziibacteriota</taxon>
    </lineage>
</organism>
<protein>
    <recommendedName>
        <fullName evidence="6">Amino acid transporter transmembrane domain-containing protein</fullName>
    </recommendedName>
</protein>
<name>A0A1G2I3M2_9BACT</name>
<feature type="transmembrane region" description="Helical" evidence="5">
    <location>
        <begin position="186"/>
        <end position="203"/>
    </location>
</feature>
<evidence type="ECO:0000256" key="3">
    <source>
        <dbReference type="ARBA" id="ARBA00022989"/>
    </source>
</evidence>
<feature type="transmembrane region" description="Helical" evidence="5">
    <location>
        <begin position="7"/>
        <end position="27"/>
    </location>
</feature>
<feature type="transmembrane region" description="Helical" evidence="5">
    <location>
        <begin position="298"/>
        <end position="316"/>
    </location>
</feature>
<feature type="transmembrane region" description="Helical" evidence="5">
    <location>
        <begin position="39"/>
        <end position="64"/>
    </location>
</feature>
<evidence type="ECO:0000259" key="6">
    <source>
        <dbReference type="Pfam" id="PF01490"/>
    </source>
</evidence>